<reference evidence="2" key="1">
    <citation type="submission" date="2022-11" db="EMBL/GenBank/DDBJ databases">
        <title>Centuries of genome instability and evolution in soft-shell clam transmissible cancer (bioRxiv).</title>
        <authorList>
            <person name="Hart S.F.M."/>
            <person name="Yonemitsu M.A."/>
            <person name="Giersch R.M."/>
            <person name="Beal B.F."/>
            <person name="Arriagada G."/>
            <person name="Davis B.W."/>
            <person name="Ostrander E.A."/>
            <person name="Goff S.P."/>
            <person name="Metzger M.J."/>
        </authorList>
    </citation>
    <scope>NUCLEOTIDE SEQUENCE</scope>
    <source>
        <strain evidence="2">MELC-2E11</strain>
        <tissue evidence="2">Siphon/mantle</tissue>
    </source>
</reference>
<proteinExistence type="predicted"/>
<organism evidence="2 3">
    <name type="scientific">Mya arenaria</name>
    <name type="common">Soft-shell clam</name>
    <dbReference type="NCBI Taxonomy" id="6604"/>
    <lineage>
        <taxon>Eukaryota</taxon>
        <taxon>Metazoa</taxon>
        <taxon>Spiralia</taxon>
        <taxon>Lophotrochozoa</taxon>
        <taxon>Mollusca</taxon>
        <taxon>Bivalvia</taxon>
        <taxon>Autobranchia</taxon>
        <taxon>Heteroconchia</taxon>
        <taxon>Euheterodonta</taxon>
        <taxon>Imparidentia</taxon>
        <taxon>Neoheterodontei</taxon>
        <taxon>Myida</taxon>
        <taxon>Myoidea</taxon>
        <taxon>Myidae</taxon>
        <taxon>Mya</taxon>
    </lineage>
</organism>
<feature type="compositionally biased region" description="Polar residues" evidence="1">
    <location>
        <begin position="119"/>
        <end position="129"/>
    </location>
</feature>
<dbReference type="Proteomes" id="UP001164746">
    <property type="component" value="Chromosome 13"/>
</dbReference>
<sequence length="222" mass="23504">MLPIETPPRRHASLGGWWTEQPSSATHSSTTPRGRSTTYGDGVVLEFSSSILVAARSDQWECKTDMDNAYRFGKLQCVMATPSNPPDGPPPSYDDTFRSQHPPGNQPPPYGFREDYTSGGKQDSCSSGFTRRPTPTAPPFNGTNTGTPTGAAGSTGGGFWSGAFTGGLLGYMFGNRNSTHYGYQRPRTSWWGGNGYGNGGGWGTGWGNGGGWGSGWGNGGGW</sequence>
<protein>
    <recommendedName>
        <fullName evidence="4">Store-operated calcium entry-associated regulatory factor</fullName>
    </recommendedName>
</protein>
<evidence type="ECO:0008006" key="4">
    <source>
        <dbReference type="Google" id="ProtNLM"/>
    </source>
</evidence>
<accession>A0ABY7FND9</accession>
<feature type="compositionally biased region" description="Low complexity" evidence="1">
    <location>
        <begin position="130"/>
        <end position="152"/>
    </location>
</feature>
<evidence type="ECO:0000313" key="2">
    <source>
        <dbReference type="EMBL" id="WAR23733.1"/>
    </source>
</evidence>
<feature type="non-terminal residue" evidence="2">
    <location>
        <position position="222"/>
    </location>
</feature>
<dbReference type="EMBL" id="CP111024">
    <property type="protein sequence ID" value="WAR23733.1"/>
    <property type="molecule type" value="Genomic_DNA"/>
</dbReference>
<name>A0ABY7FND9_MYAAR</name>
<feature type="compositionally biased region" description="Polar residues" evidence="1">
    <location>
        <begin position="20"/>
        <end position="37"/>
    </location>
</feature>
<gene>
    <name evidence="2" type="ORF">MAR_037402</name>
</gene>
<feature type="region of interest" description="Disordered" evidence="1">
    <location>
        <begin position="1"/>
        <end position="37"/>
    </location>
</feature>
<feature type="region of interest" description="Disordered" evidence="1">
    <location>
        <begin position="81"/>
        <end position="153"/>
    </location>
</feature>
<evidence type="ECO:0000313" key="3">
    <source>
        <dbReference type="Proteomes" id="UP001164746"/>
    </source>
</evidence>
<evidence type="ECO:0000256" key="1">
    <source>
        <dbReference type="SAM" id="MobiDB-lite"/>
    </source>
</evidence>
<feature type="compositionally biased region" description="Pro residues" evidence="1">
    <location>
        <begin position="83"/>
        <end position="92"/>
    </location>
</feature>
<keyword evidence="3" id="KW-1185">Reference proteome</keyword>